<evidence type="ECO:0000256" key="11">
    <source>
        <dbReference type="ARBA" id="ARBA00022842"/>
    </source>
</evidence>
<dbReference type="GO" id="GO:0009245">
    <property type="term" value="P:lipid A biosynthetic process"/>
    <property type="evidence" value="ECO:0007669"/>
    <property type="project" value="UniProtKB-UniRule"/>
</dbReference>
<feature type="binding site" evidence="20">
    <location>
        <position position="440"/>
    </location>
    <ligand>
        <name>acetyl-CoA</name>
        <dbReference type="ChEBI" id="CHEBI:57288"/>
    </ligand>
</feature>
<dbReference type="GO" id="GO:0006048">
    <property type="term" value="P:UDP-N-acetylglucosamine biosynthetic process"/>
    <property type="evidence" value="ECO:0007669"/>
    <property type="project" value="UniProtKB-UniPathway"/>
</dbReference>
<evidence type="ECO:0000256" key="14">
    <source>
        <dbReference type="ARBA" id="ARBA00023268"/>
    </source>
</evidence>
<feature type="region of interest" description="N-acetyltransferase" evidence="20">
    <location>
        <begin position="252"/>
        <end position="458"/>
    </location>
</feature>
<comment type="pathway">
    <text evidence="2 20">Nucleotide-sugar biosynthesis; UDP-N-acetyl-alpha-D-glucosamine biosynthesis; N-acetyl-alpha-D-glucosamine 1-phosphate from alpha-D-glucosamine 6-phosphate (route II): step 2/2.</text>
</comment>
<keyword evidence="7 20" id="KW-0808">Transferase</keyword>
<feature type="active site" description="Proton acceptor" evidence="20">
    <location>
        <position position="363"/>
    </location>
</feature>
<evidence type="ECO:0000256" key="6">
    <source>
        <dbReference type="ARBA" id="ARBA00022490"/>
    </source>
</evidence>
<dbReference type="KEGG" id="cpro:CPRO_26830"/>
<reference evidence="24" key="2">
    <citation type="submission" date="2016-01" db="EMBL/GenBank/DDBJ databases">
        <authorList>
            <person name="Poehlein A."/>
            <person name="Schlien K."/>
            <person name="Gottschalk G."/>
            <person name="Buckel W."/>
            <person name="Daniel R."/>
        </authorList>
    </citation>
    <scope>NUCLEOTIDE SEQUENCE [LARGE SCALE GENOMIC DNA]</scope>
    <source>
        <strain evidence="24">X2</strain>
    </source>
</reference>
<name>A0A110A7I7_ANAPI</name>
<keyword evidence="9 20" id="KW-0479">Metal-binding</keyword>
<comment type="pathway">
    <text evidence="3 20">Nucleotide-sugar biosynthesis; UDP-N-acetyl-alpha-D-glucosamine biosynthesis; UDP-N-acetyl-alpha-D-glucosamine from N-acetyl-alpha-D-glucosamine 1-phosphate: step 1/1.</text>
</comment>
<dbReference type="AlphaFoldDB" id="A0A110A7I7"/>
<keyword evidence="10 20" id="KW-0677">Repeat</keyword>
<comment type="catalytic activity">
    <reaction evidence="18 20">
        <text>N-acetyl-alpha-D-glucosamine 1-phosphate + UTP + H(+) = UDP-N-acetyl-alpha-D-glucosamine + diphosphate</text>
        <dbReference type="Rhea" id="RHEA:13509"/>
        <dbReference type="ChEBI" id="CHEBI:15378"/>
        <dbReference type="ChEBI" id="CHEBI:33019"/>
        <dbReference type="ChEBI" id="CHEBI:46398"/>
        <dbReference type="ChEBI" id="CHEBI:57705"/>
        <dbReference type="ChEBI" id="CHEBI:57776"/>
        <dbReference type="EC" id="2.7.7.23"/>
    </reaction>
</comment>
<dbReference type="GO" id="GO:0009252">
    <property type="term" value="P:peptidoglycan biosynthetic process"/>
    <property type="evidence" value="ECO:0007669"/>
    <property type="project" value="UniProtKB-UniRule"/>
</dbReference>
<feature type="binding site" evidence="20">
    <location>
        <position position="23"/>
    </location>
    <ligand>
        <name>UDP-N-acetyl-alpha-D-glucosamine</name>
        <dbReference type="ChEBI" id="CHEBI:57705"/>
    </ligand>
</feature>
<dbReference type="InterPro" id="IPR038009">
    <property type="entry name" value="GlmU_C_LbH"/>
</dbReference>
<dbReference type="InterPro" id="IPR050065">
    <property type="entry name" value="GlmU-like"/>
</dbReference>
<feature type="binding site" evidence="20">
    <location>
        <position position="423"/>
    </location>
    <ligand>
        <name>acetyl-CoA</name>
        <dbReference type="ChEBI" id="CHEBI:57288"/>
    </ligand>
</feature>
<dbReference type="EC" id="2.7.7.23" evidence="20"/>
<dbReference type="GO" id="GO:0008360">
    <property type="term" value="P:regulation of cell shape"/>
    <property type="evidence" value="ECO:0007669"/>
    <property type="project" value="UniProtKB-KW"/>
</dbReference>
<reference evidence="23" key="4">
    <citation type="submission" date="2016-11" db="EMBL/GenBank/DDBJ databases">
        <authorList>
            <person name="Varghese N."/>
            <person name="Submissions S."/>
        </authorList>
    </citation>
    <scope>NUCLEOTIDE SEQUENCE</scope>
    <source>
        <strain evidence="23">DSM 1682</strain>
    </source>
</reference>
<dbReference type="InterPro" id="IPR001451">
    <property type="entry name" value="Hexapep"/>
</dbReference>
<reference evidence="25" key="3">
    <citation type="submission" date="2016-11" db="EMBL/GenBank/DDBJ databases">
        <authorList>
            <person name="Jaros S."/>
            <person name="Januszkiewicz K."/>
            <person name="Wedrychowicz H."/>
        </authorList>
    </citation>
    <scope>NUCLEOTIDE SEQUENCE [LARGE SCALE GENOMIC DNA]</scope>
    <source>
        <strain evidence="25">DSM 1682</strain>
    </source>
</reference>
<comment type="similarity">
    <text evidence="5 20">In the N-terminal section; belongs to the N-acetylglucosamine-1-phosphate uridyltransferase family.</text>
</comment>
<comment type="cofactor">
    <cofactor evidence="20">
        <name>Mg(2+)</name>
        <dbReference type="ChEBI" id="CHEBI:18420"/>
    </cofactor>
    <text evidence="20">Binds 1 Mg(2+) ion per subunit.</text>
</comment>
<evidence type="ECO:0000313" key="23">
    <source>
        <dbReference type="EMBL" id="SHE54364.1"/>
    </source>
</evidence>
<dbReference type="NCBIfam" id="TIGR01173">
    <property type="entry name" value="glmU"/>
    <property type="match status" value="1"/>
</dbReference>
<evidence type="ECO:0000256" key="3">
    <source>
        <dbReference type="ARBA" id="ARBA00005208"/>
    </source>
</evidence>
<dbReference type="NCBIfam" id="NF010934">
    <property type="entry name" value="PRK14354.1"/>
    <property type="match status" value="1"/>
</dbReference>
<evidence type="ECO:0000256" key="17">
    <source>
        <dbReference type="ARBA" id="ARBA00048247"/>
    </source>
</evidence>
<dbReference type="GO" id="GO:0071555">
    <property type="term" value="P:cell wall organization"/>
    <property type="evidence" value="ECO:0007669"/>
    <property type="project" value="UniProtKB-KW"/>
</dbReference>
<evidence type="ECO:0000256" key="7">
    <source>
        <dbReference type="ARBA" id="ARBA00022679"/>
    </source>
</evidence>
<keyword evidence="14 20" id="KW-0511">Multifunctional enzyme</keyword>
<dbReference type="PANTHER" id="PTHR43584:SF3">
    <property type="entry name" value="BIFUNCTIONAL PROTEIN GLMU"/>
    <property type="match status" value="1"/>
</dbReference>
<evidence type="ECO:0000256" key="8">
    <source>
        <dbReference type="ARBA" id="ARBA00022695"/>
    </source>
</evidence>
<dbReference type="SUPFAM" id="SSF53448">
    <property type="entry name" value="Nucleotide-diphospho-sugar transferases"/>
    <property type="match status" value="1"/>
</dbReference>
<feature type="binding site" evidence="20">
    <location>
        <position position="366"/>
    </location>
    <ligand>
        <name>UDP-N-acetyl-alpha-D-glucosamine</name>
        <dbReference type="ChEBI" id="CHEBI:57705"/>
    </ligand>
</feature>
<comment type="function">
    <text evidence="19 20">Catalyzes the last two sequential reactions in the de novo biosynthetic pathway for UDP-N-acetylglucosamine (UDP-GlcNAc). The C-terminal domain catalyzes the transfer of acetyl group from acetyl coenzyme A to glucosamine-1-phosphate (GlcN-1-P) to produce N-acetylglucosamine-1-phosphate (GlcNAc-1-P), which is converted into UDP-GlcNAc by the transfer of uridine 5-monophosphate (from uridine 5-triphosphate), a reaction catalyzed by the N-terminal domain.</text>
</comment>
<dbReference type="EMBL" id="CP014223">
    <property type="protein sequence ID" value="AMJ42231.1"/>
    <property type="molecule type" value="Genomic_DNA"/>
</dbReference>
<organism evidence="23 25">
    <name type="scientific">Anaerotignum propionicum DSM 1682</name>
    <dbReference type="NCBI Taxonomy" id="991789"/>
    <lineage>
        <taxon>Bacteria</taxon>
        <taxon>Bacillati</taxon>
        <taxon>Bacillota</taxon>
        <taxon>Clostridia</taxon>
        <taxon>Lachnospirales</taxon>
        <taxon>Anaerotignaceae</taxon>
        <taxon>Anaerotignum</taxon>
    </lineage>
</organism>
<keyword evidence="12 20" id="KW-0133">Cell shape</keyword>
<feature type="binding site" evidence="20">
    <location>
        <position position="377"/>
    </location>
    <ligand>
        <name>UDP-N-acetyl-alpha-D-glucosamine</name>
        <dbReference type="ChEBI" id="CHEBI:57705"/>
    </ligand>
</feature>
<evidence type="ECO:0000256" key="4">
    <source>
        <dbReference type="ARBA" id="ARBA00007707"/>
    </source>
</evidence>
<dbReference type="InterPro" id="IPR029044">
    <property type="entry name" value="Nucleotide-diphossugar_trans"/>
</dbReference>
<evidence type="ECO:0000256" key="1">
    <source>
        <dbReference type="ARBA" id="ARBA00004496"/>
    </source>
</evidence>
<dbReference type="GO" id="GO:0000287">
    <property type="term" value="F:magnesium ion binding"/>
    <property type="evidence" value="ECO:0007669"/>
    <property type="project" value="UniProtKB-UniRule"/>
</dbReference>
<dbReference type="InterPro" id="IPR005882">
    <property type="entry name" value="Bifunctional_GlmU"/>
</dbReference>
<feature type="binding site" evidence="20">
    <location>
        <position position="351"/>
    </location>
    <ligand>
        <name>UDP-N-acetyl-alpha-D-glucosamine</name>
        <dbReference type="ChEBI" id="CHEBI:57705"/>
    </ligand>
</feature>
<feature type="binding site" evidence="20">
    <location>
        <position position="228"/>
    </location>
    <ligand>
        <name>Mg(2+)</name>
        <dbReference type="ChEBI" id="CHEBI:18420"/>
    </ligand>
</feature>
<evidence type="ECO:0000256" key="9">
    <source>
        <dbReference type="ARBA" id="ARBA00022723"/>
    </source>
</evidence>
<dbReference type="GO" id="GO:0005737">
    <property type="term" value="C:cytoplasm"/>
    <property type="evidence" value="ECO:0007669"/>
    <property type="project" value="UniProtKB-SubCell"/>
</dbReference>
<feature type="region of interest" description="Pyrophosphorylase" evidence="20">
    <location>
        <begin position="1"/>
        <end position="230"/>
    </location>
</feature>
<proteinExistence type="inferred from homology"/>
<feature type="domain" description="Nucleotidyl transferase" evidence="21">
    <location>
        <begin position="5"/>
        <end position="217"/>
    </location>
</feature>
<feature type="binding site" evidence="20">
    <location>
        <begin position="79"/>
        <end position="80"/>
    </location>
    <ligand>
        <name>UDP-N-acetyl-alpha-D-glucosamine</name>
        <dbReference type="ChEBI" id="CHEBI:57705"/>
    </ligand>
</feature>
<feature type="binding site" evidence="20">
    <location>
        <position position="140"/>
    </location>
    <ligand>
        <name>UDP-N-acetyl-alpha-D-glucosamine</name>
        <dbReference type="ChEBI" id="CHEBI:57705"/>
    </ligand>
</feature>
<keyword evidence="11 20" id="KW-0460">Magnesium</keyword>
<dbReference type="Proteomes" id="UP000184204">
    <property type="component" value="Unassembled WGS sequence"/>
</dbReference>
<dbReference type="CDD" id="cd03353">
    <property type="entry name" value="LbH_GlmU_C"/>
    <property type="match status" value="1"/>
</dbReference>
<dbReference type="CDD" id="cd02540">
    <property type="entry name" value="GT2_GlmU_N_bac"/>
    <property type="match status" value="1"/>
</dbReference>
<dbReference type="GO" id="GO:0003977">
    <property type="term" value="F:UDP-N-acetylglucosamine diphosphorylase activity"/>
    <property type="evidence" value="ECO:0007669"/>
    <property type="project" value="UniProtKB-UniRule"/>
</dbReference>
<evidence type="ECO:0000313" key="25">
    <source>
        <dbReference type="Proteomes" id="UP000184204"/>
    </source>
</evidence>
<dbReference type="Gene3D" id="2.160.10.10">
    <property type="entry name" value="Hexapeptide repeat proteins"/>
    <property type="match status" value="1"/>
</dbReference>
<dbReference type="SUPFAM" id="SSF51161">
    <property type="entry name" value="Trimeric LpxA-like enzymes"/>
    <property type="match status" value="1"/>
</dbReference>
<reference evidence="22 24" key="1">
    <citation type="journal article" date="2016" name="Genome Announc.">
        <title>Complete Genome Sequence of the Amino Acid-Fermenting Clostridium propionicum X2 (DSM 1682).</title>
        <authorList>
            <person name="Poehlein A."/>
            <person name="Schlien K."/>
            <person name="Chowdhury N.P."/>
            <person name="Gottschalk G."/>
            <person name="Buckel W."/>
            <person name="Daniel R."/>
        </authorList>
    </citation>
    <scope>NUCLEOTIDE SEQUENCE [LARGE SCALE GENOMIC DNA]</scope>
    <source>
        <strain evidence="22 24">X2</strain>
    </source>
</reference>
<evidence type="ECO:0000256" key="5">
    <source>
        <dbReference type="ARBA" id="ARBA00007947"/>
    </source>
</evidence>
<feature type="binding site" evidence="20">
    <location>
        <position position="155"/>
    </location>
    <ligand>
        <name>UDP-N-acetyl-alpha-D-glucosamine</name>
        <dbReference type="ChEBI" id="CHEBI:57705"/>
    </ligand>
</feature>
<evidence type="ECO:0000259" key="21">
    <source>
        <dbReference type="Pfam" id="PF00483"/>
    </source>
</evidence>
<evidence type="ECO:0000256" key="15">
    <source>
        <dbReference type="ARBA" id="ARBA00023315"/>
    </source>
</evidence>
<evidence type="ECO:0000256" key="16">
    <source>
        <dbReference type="ARBA" id="ARBA00023316"/>
    </source>
</evidence>
<dbReference type="PANTHER" id="PTHR43584">
    <property type="entry name" value="NUCLEOTIDYL TRANSFERASE"/>
    <property type="match status" value="1"/>
</dbReference>
<feature type="binding site" evidence="20">
    <location>
        <position position="228"/>
    </location>
    <ligand>
        <name>UDP-N-acetyl-alpha-D-glucosamine</name>
        <dbReference type="ChEBI" id="CHEBI:57705"/>
    </ligand>
</feature>
<dbReference type="InterPro" id="IPR005835">
    <property type="entry name" value="NTP_transferase_dom"/>
</dbReference>
<evidence type="ECO:0000256" key="2">
    <source>
        <dbReference type="ARBA" id="ARBA00005166"/>
    </source>
</evidence>
<protein>
    <recommendedName>
        <fullName evidence="20">Bifunctional protein GlmU</fullName>
    </recommendedName>
    <domain>
        <recommendedName>
            <fullName evidence="20">UDP-N-acetylglucosamine pyrophosphorylase</fullName>
            <ecNumber evidence="20">2.7.7.23</ecNumber>
        </recommendedName>
        <alternativeName>
            <fullName evidence="20">N-acetylglucosamine-1-phosphate uridyltransferase</fullName>
        </alternativeName>
    </domain>
    <domain>
        <recommendedName>
            <fullName evidence="20">Glucosamine-1-phosphate N-acetyltransferase</fullName>
            <ecNumber evidence="20">2.3.1.157</ecNumber>
        </recommendedName>
    </domain>
</protein>
<evidence type="ECO:0000256" key="18">
    <source>
        <dbReference type="ARBA" id="ARBA00048493"/>
    </source>
</evidence>
<dbReference type="OrthoDB" id="9775031at2"/>
<dbReference type="RefSeq" id="WP_066052720.1">
    <property type="nucleotide sequence ID" value="NZ_CP014223.1"/>
</dbReference>
<dbReference type="EC" id="2.3.1.157" evidence="20"/>
<keyword evidence="15 20" id="KW-0012">Acyltransferase</keyword>
<dbReference type="GO" id="GO:0016020">
    <property type="term" value="C:membrane"/>
    <property type="evidence" value="ECO:0007669"/>
    <property type="project" value="GOC"/>
</dbReference>
<evidence type="ECO:0000256" key="10">
    <source>
        <dbReference type="ARBA" id="ARBA00022737"/>
    </source>
</evidence>
<comment type="pathway">
    <text evidence="20">Bacterial outer membrane biogenesis; LPS lipid A biosynthesis.</text>
</comment>
<keyword evidence="6 20" id="KW-0963">Cytoplasm</keyword>
<keyword evidence="13 20" id="KW-0573">Peptidoglycan synthesis</keyword>
<keyword evidence="24" id="KW-1185">Reference proteome</keyword>
<feature type="binding site" evidence="20">
    <location>
        <position position="103"/>
    </location>
    <ligand>
        <name>Mg(2+)</name>
        <dbReference type="ChEBI" id="CHEBI:18420"/>
    </ligand>
</feature>
<comment type="caution">
    <text evidence="20">Lacks conserved residue(s) required for the propagation of feature annotation.</text>
</comment>
<feature type="binding site" evidence="20">
    <location>
        <begin position="386"/>
        <end position="387"/>
    </location>
    <ligand>
        <name>acetyl-CoA</name>
        <dbReference type="ChEBI" id="CHEBI:57288"/>
    </ligand>
</feature>
<comment type="subcellular location">
    <subcellularLocation>
        <location evidence="1 20">Cytoplasm</location>
    </subcellularLocation>
</comment>
<dbReference type="HAMAP" id="MF_01631">
    <property type="entry name" value="GlmU"/>
    <property type="match status" value="1"/>
</dbReference>
<evidence type="ECO:0000256" key="12">
    <source>
        <dbReference type="ARBA" id="ARBA00022960"/>
    </source>
</evidence>
<dbReference type="EMBL" id="FQUA01000003">
    <property type="protein sequence ID" value="SHE54364.1"/>
    <property type="molecule type" value="Genomic_DNA"/>
</dbReference>
<evidence type="ECO:0000313" key="24">
    <source>
        <dbReference type="Proteomes" id="UP000068026"/>
    </source>
</evidence>
<dbReference type="GO" id="GO:0000902">
    <property type="term" value="P:cell morphogenesis"/>
    <property type="evidence" value="ECO:0007669"/>
    <property type="project" value="UniProtKB-UniRule"/>
</dbReference>
<dbReference type="Pfam" id="PF00483">
    <property type="entry name" value="NTP_transferase"/>
    <property type="match status" value="1"/>
</dbReference>
<evidence type="ECO:0000256" key="20">
    <source>
        <dbReference type="HAMAP-Rule" id="MF_01631"/>
    </source>
</evidence>
<feature type="region of interest" description="Linker" evidence="20">
    <location>
        <begin position="231"/>
        <end position="251"/>
    </location>
</feature>
<feature type="binding site" evidence="20">
    <location>
        <position position="333"/>
    </location>
    <ligand>
        <name>UDP-N-acetyl-alpha-D-glucosamine</name>
        <dbReference type="ChEBI" id="CHEBI:57705"/>
    </ligand>
</feature>
<comment type="similarity">
    <text evidence="4 20">In the C-terminal section; belongs to the transferase hexapeptide repeat family.</text>
</comment>
<evidence type="ECO:0000256" key="19">
    <source>
        <dbReference type="ARBA" id="ARBA00049628"/>
    </source>
</evidence>
<feature type="binding site" evidence="20">
    <location>
        <begin position="101"/>
        <end position="103"/>
    </location>
    <ligand>
        <name>UDP-N-acetyl-alpha-D-glucosamine</name>
        <dbReference type="ChEBI" id="CHEBI:57705"/>
    </ligand>
</feature>
<gene>
    <name evidence="20 22" type="primary">glmU</name>
    <name evidence="22" type="ORF">CPRO_26830</name>
    <name evidence="23" type="ORF">SAMN02745151_01048</name>
</gene>
<dbReference type="GO" id="GO:0019134">
    <property type="term" value="F:glucosamine-1-phosphate N-acetyltransferase activity"/>
    <property type="evidence" value="ECO:0007669"/>
    <property type="project" value="UniProtKB-UniRule"/>
</dbReference>
<feature type="binding site" evidence="20">
    <location>
        <begin position="9"/>
        <end position="12"/>
    </location>
    <ligand>
        <name>UDP-N-acetyl-alpha-D-glucosamine</name>
        <dbReference type="ChEBI" id="CHEBI:57705"/>
    </ligand>
</feature>
<dbReference type="Proteomes" id="UP000068026">
    <property type="component" value="Chromosome"/>
</dbReference>
<evidence type="ECO:0000256" key="13">
    <source>
        <dbReference type="ARBA" id="ARBA00022984"/>
    </source>
</evidence>
<accession>A0A110A7I7</accession>
<sequence length="458" mass="49645">MKNLKAVILAAGEGTRMRSKKPKVLHEVLNKPMIDYVIDTAKGCGAEKVCVVVGHKADEVKAAIQKDGVVFALQAKQKGTGHAVKMAGSFLEADQDILILYGDTPLIQGKTLEKLVEKHRQQNFGATVVSAVLENPEGYGRIIRDAGGDFLKIVEHKDASHQERCIKEINTGIYIFKGADLISSLARLDNHNVQGEYYLPDCLELILKAGGKVGAVTAEDDKEFFGVNSRVQLAEATKIMQERINHFHMENGVTIVDPQNTYIDSQVKIGMDTVILPGCVLEGKTEIGEDCKIGPNSRLTDMFLGNGVAFQTSTGIESEIGDNTTVGPFAYIRPNCKIGQNVKVGDFVEVKNSTVGDGTKIPHLAYIGDTDAGKKVNFGCGSIMVNYDGEKKHRTVVEDNVFVGCNVNLVAPVTVKAGAYIAAGSTITKDVPEDVLAVARARQQVIEGWKKKKMKKES</sequence>
<dbReference type="Pfam" id="PF00132">
    <property type="entry name" value="Hexapep"/>
    <property type="match status" value="3"/>
</dbReference>
<dbReference type="InterPro" id="IPR011004">
    <property type="entry name" value="Trimer_LpxA-like_sf"/>
</dbReference>
<keyword evidence="16 20" id="KW-0961">Cell wall biogenesis/degradation</keyword>
<feature type="binding site" evidence="20">
    <location>
        <position position="170"/>
    </location>
    <ligand>
        <name>UDP-N-acetyl-alpha-D-glucosamine</name>
        <dbReference type="ChEBI" id="CHEBI:57705"/>
    </ligand>
</feature>
<feature type="binding site" evidence="20">
    <location>
        <position position="74"/>
    </location>
    <ligand>
        <name>UDP-N-acetyl-alpha-D-glucosamine</name>
        <dbReference type="ChEBI" id="CHEBI:57705"/>
    </ligand>
</feature>
<dbReference type="Gene3D" id="3.90.550.10">
    <property type="entry name" value="Spore Coat Polysaccharide Biosynthesis Protein SpsA, Chain A"/>
    <property type="match status" value="1"/>
</dbReference>
<comment type="subunit">
    <text evidence="20">Homotrimer.</text>
</comment>
<evidence type="ECO:0000313" key="22">
    <source>
        <dbReference type="EMBL" id="AMJ42231.1"/>
    </source>
</evidence>
<keyword evidence="8 20" id="KW-0548">Nucleotidyltransferase</keyword>
<comment type="catalytic activity">
    <reaction evidence="17 20">
        <text>alpha-D-glucosamine 1-phosphate + acetyl-CoA = N-acetyl-alpha-D-glucosamine 1-phosphate + CoA + H(+)</text>
        <dbReference type="Rhea" id="RHEA:13725"/>
        <dbReference type="ChEBI" id="CHEBI:15378"/>
        <dbReference type="ChEBI" id="CHEBI:57287"/>
        <dbReference type="ChEBI" id="CHEBI:57288"/>
        <dbReference type="ChEBI" id="CHEBI:57776"/>
        <dbReference type="ChEBI" id="CHEBI:58516"/>
        <dbReference type="EC" id="2.3.1.157"/>
    </reaction>
</comment>